<dbReference type="CDD" id="cd00520">
    <property type="entry name" value="RRF"/>
    <property type="match status" value="1"/>
</dbReference>
<reference evidence="5 6" key="1">
    <citation type="submission" date="2020-10" db="EMBL/GenBank/DDBJ databases">
        <title>Connecting structure to function with the recovery of over 1000 high-quality activated sludge metagenome-assembled genomes encoding full-length rRNA genes using long-read sequencing.</title>
        <authorList>
            <person name="Singleton C.M."/>
            <person name="Petriglieri F."/>
            <person name="Kristensen J.M."/>
            <person name="Kirkegaard R.H."/>
            <person name="Michaelsen T.Y."/>
            <person name="Andersen M.H."/>
            <person name="Karst S.M."/>
            <person name="Dueholm M.S."/>
            <person name="Nielsen P.H."/>
            <person name="Albertsen M."/>
        </authorList>
    </citation>
    <scope>NUCLEOTIDE SEQUENCE [LARGE SCALE GENOMIC DNA]</scope>
    <source>
        <strain evidence="5">Ribe_18-Q3-R11-54_MAXAC.273</strain>
    </source>
</reference>
<dbReference type="PANTHER" id="PTHR20982">
    <property type="entry name" value="RIBOSOME RECYCLING FACTOR"/>
    <property type="match status" value="1"/>
</dbReference>
<name>A0A9D7T246_9BACT</name>
<dbReference type="NCBIfam" id="TIGR00496">
    <property type="entry name" value="frr"/>
    <property type="match status" value="1"/>
</dbReference>
<evidence type="ECO:0000256" key="2">
    <source>
        <dbReference type="ARBA" id="ARBA00022917"/>
    </source>
</evidence>
<dbReference type="GO" id="GO:0006415">
    <property type="term" value="P:translational termination"/>
    <property type="evidence" value="ECO:0007669"/>
    <property type="project" value="UniProtKB-UniRule"/>
</dbReference>
<comment type="function">
    <text evidence="3">Responsible for the release of ribosomes from messenger RNA at the termination of protein biosynthesis. May increase the efficiency of translation by recycling ribosomes from one round of translation to another.</text>
</comment>
<dbReference type="SUPFAM" id="SSF55194">
    <property type="entry name" value="Ribosome recycling factor, RRF"/>
    <property type="match status" value="1"/>
</dbReference>
<accession>A0A9D7T246</accession>
<keyword evidence="3" id="KW-0963">Cytoplasm</keyword>
<dbReference type="AlphaFoldDB" id="A0A9D7T246"/>
<dbReference type="Pfam" id="PF01765">
    <property type="entry name" value="RRF"/>
    <property type="match status" value="1"/>
</dbReference>
<evidence type="ECO:0000259" key="4">
    <source>
        <dbReference type="Pfam" id="PF01765"/>
    </source>
</evidence>
<dbReference type="Gene3D" id="3.30.1360.40">
    <property type="match status" value="1"/>
</dbReference>
<dbReference type="GO" id="GO:0005737">
    <property type="term" value="C:cytoplasm"/>
    <property type="evidence" value="ECO:0007669"/>
    <property type="project" value="UniProtKB-SubCell"/>
</dbReference>
<feature type="domain" description="Ribosome recycling factor" evidence="4">
    <location>
        <begin position="23"/>
        <end position="185"/>
    </location>
</feature>
<dbReference type="InterPro" id="IPR023584">
    <property type="entry name" value="Ribosome_recyc_fac_dom"/>
</dbReference>
<dbReference type="HAMAP" id="MF_00040">
    <property type="entry name" value="RRF"/>
    <property type="match status" value="1"/>
</dbReference>
<dbReference type="EMBL" id="JADKGY010000032">
    <property type="protein sequence ID" value="MBK9984949.1"/>
    <property type="molecule type" value="Genomic_DNA"/>
</dbReference>
<dbReference type="GO" id="GO:0043023">
    <property type="term" value="F:ribosomal large subunit binding"/>
    <property type="evidence" value="ECO:0007669"/>
    <property type="project" value="TreeGrafter"/>
</dbReference>
<dbReference type="InterPro" id="IPR036191">
    <property type="entry name" value="RRF_sf"/>
</dbReference>
<comment type="similarity">
    <text evidence="1 3">Belongs to the RRF family.</text>
</comment>
<evidence type="ECO:0000313" key="5">
    <source>
        <dbReference type="EMBL" id="MBK9984949.1"/>
    </source>
</evidence>
<dbReference type="Gene3D" id="1.10.132.20">
    <property type="entry name" value="Ribosome-recycling factor"/>
    <property type="match status" value="1"/>
</dbReference>
<gene>
    <name evidence="3 5" type="primary">frr</name>
    <name evidence="5" type="ORF">IPP15_21730</name>
</gene>
<evidence type="ECO:0000256" key="1">
    <source>
        <dbReference type="ARBA" id="ARBA00005912"/>
    </source>
</evidence>
<comment type="caution">
    <text evidence="5">The sequence shown here is derived from an EMBL/GenBank/DDBJ whole genome shotgun (WGS) entry which is preliminary data.</text>
</comment>
<evidence type="ECO:0000313" key="6">
    <source>
        <dbReference type="Proteomes" id="UP000808337"/>
    </source>
</evidence>
<comment type="subcellular location">
    <subcellularLocation>
        <location evidence="3">Cytoplasm</location>
    </subcellularLocation>
</comment>
<protein>
    <recommendedName>
        <fullName evidence="3">Ribosome-recycling factor</fullName>
        <shortName evidence="3">RRF</shortName>
    </recommendedName>
    <alternativeName>
        <fullName evidence="3">Ribosome-releasing factor</fullName>
    </alternativeName>
</protein>
<organism evidence="5 6">
    <name type="scientific">Candidatus Opimibacter skivensis</name>
    <dbReference type="NCBI Taxonomy" id="2982028"/>
    <lineage>
        <taxon>Bacteria</taxon>
        <taxon>Pseudomonadati</taxon>
        <taxon>Bacteroidota</taxon>
        <taxon>Saprospiria</taxon>
        <taxon>Saprospirales</taxon>
        <taxon>Saprospiraceae</taxon>
        <taxon>Candidatus Opimibacter</taxon>
    </lineage>
</organism>
<dbReference type="InterPro" id="IPR002661">
    <property type="entry name" value="Ribosome_recyc_fac"/>
</dbReference>
<evidence type="ECO:0000256" key="3">
    <source>
        <dbReference type="HAMAP-Rule" id="MF_00040"/>
    </source>
</evidence>
<keyword evidence="2 3" id="KW-0648">Protein biosynthesis</keyword>
<dbReference type="PANTHER" id="PTHR20982:SF3">
    <property type="entry name" value="MITOCHONDRIAL RIBOSOME RECYCLING FACTOR PSEUDO 1"/>
    <property type="match status" value="1"/>
</dbReference>
<proteinExistence type="inferred from homology"/>
<sequence length="187" mass="20767">MSDTIDSIQAQGAAQMELAIDHLKKELTKIRTGKASTGLLDGLLVDYYGSNTPLSQVANVGIADARTITIQPWEKSMLSKIEQSIFAANMGITPMNDGEIIRLSIPPLTEERRRDLAKQAKNMGEEAKVALRHARHKVIDFIKKSIKDGFPEDMGKRKEAEVDKLLHHHSEAVDHLIASKEKDIMTV</sequence>
<dbReference type="FunFam" id="3.30.1360.40:FF:000001">
    <property type="entry name" value="Ribosome-recycling factor"/>
    <property type="match status" value="1"/>
</dbReference>
<dbReference type="Proteomes" id="UP000808337">
    <property type="component" value="Unassembled WGS sequence"/>
</dbReference>